<keyword evidence="4" id="KW-0309">Germination</keyword>
<organism evidence="9 10">
    <name type="scientific">Bacillus aerolatus</name>
    <dbReference type="NCBI Taxonomy" id="2653354"/>
    <lineage>
        <taxon>Bacteria</taxon>
        <taxon>Bacillati</taxon>
        <taxon>Bacillota</taxon>
        <taxon>Bacilli</taxon>
        <taxon>Bacillales</taxon>
        <taxon>Bacillaceae</taxon>
        <taxon>Bacillus</taxon>
    </lineage>
</organism>
<dbReference type="GO" id="GO:0016020">
    <property type="term" value="C:membrane"/>
    <property type="evidence" value="ECO:0007669"/>
    <property type="project" value="UniProtKB-SubCell"/>
</dbReference>
<keyword evidence="7 8" id="KW-0472">Membrane</keyword>
<evidence type="ECO:0000256" key="4">
    <source>
        <dbReference type="ARBA" id="ARBA00022544"/>
    </source>
</evidence>
<keyword evidence="10" id="KW-1185">Reference proteome</keyword>
<evidence type="ECO:0000256" key="7">
    <source>
        <dbReference type="ARBA" id="ARBA00023136"/>
    </source>
</evidence>
<feature type="transmembrane region" description="Helical" evidence="8">
    <location>
        <begin position="115"/>
        <end position="137"/>
    </location>
</feature>
<protein>
    <submittedName>
        <fullName evidence="9">GerAB/ArcD/ProY family transporter</fullName>
    </submittedName>
</protein>
<feature type="transmembrane region" description="Helical" evidence="8">
    <location>
        <begin position="333"/>
        <end position="355"/>
    </location>
</feature>
<dbReference type="Proteomes" id="UP000429595">
    <property type="component" value="Unassembled WGS sequence"/>
</dbReference>
<dbReference type="PANTHER" id="PTHR34975:SF2">
    <property type="entry name" value="SPORE GERMINATION PROTEIN A2"/>
    <property type="match status" value="1"/>
</dbReference>
<evidence type="ECO:0000256" key="8">
    <source>
        <dbReference type="SAM" id="Phobius"/>
    </source>
</evidence>
<evidence type="ECO:0000313" key="9">
    <source>
        <dbReference type="EMBL" id="KAB7706984.1"/>
    </source>
</evidence>
<dbReference type="NCBIfam" id="TIGR00912">
    <property type="entry name" value="2A0309"/>
    <property type="match status" value="1"/>
</dbReference>
<keyword evidence="3" id="KW-0813">Transport</keyword>
<name>A0A6I1FFP0_9BACI</name>
<evidence type="ECO:0000256" key="5">
    <source>
        <dbReference type="ARBA" id="ARBA00022692"/>
    </source>
</evidence>
<feature type="transmembrane region" description="Helical" evidence="8">
    <location>
        <begin position="192"/>
        <end position="209"/>
    </location>
</feature>
<dbReference type="Pfam" id="PF03845">
    <property type="entry name" value="Spore_permease"/>
    <property type="match status" value="1"/>
</dbReference>
<evidence type="ECO:0000256" key="1">
    <source>
        <dbReference type="ARBA" id="ARBA00004141"/>
    </source>
</evidence>
<evidence type="ECO:0000313" key="10">
    <source>
        <dbReference type="Proteomes" id="UP000429595"/>
    </source>
</evidence>
<proteinExistence type="inferred from homology"/>
<sequence>MLPLPPEKRQVSPFFVFYLITSAQIGMGILSLPRYIVKSAGQDAWIAIIITALSIHVILWMVYQILNKGTNDITVTHKELFGKWLGGLLSLALIVYLLLVAASTLRGYIEMIQVWIFPQLDTWYMALILSALVYVYVIGGFRVVVGICCLSFIFNFPLIVTLWFPLQDAQFSHLFPVFDHSAAEILSASKKMTLYFSGFETIFFFYPFIKNARSSQKWAQYGAAFTTFIYLAVTIISIMYFNKNQLIQTIWPTITLWKVVDFPFLERFEYLNLAIWLFNILPSTCLFIWAATRGIKQLFTVKQKHSLIVLLVIISVAAVLLKDREQIQQLNTMLSSVSFYVMYAYIPFVFFYQLIKSKVRKTL</sequence>
<comment type="similarity">
    <text evidence="2">Belongs to the amino acid-polyamine-organocation (APC) superfamily. Spore germination protein (SGP) (TC 2.A.3.9) family.</text>
</comment>
<comment type="caution">
    <text evidence="9">The sequence shown here is derived from an EMBL/GenBank/DDBJ whole genome shotgun (WGS) entry which is preliminary data.</text>
</comment>
<evidence type="ECO:0000256" key="3">
    <source>
        <dbReference type="ARBA" id="ARBA00022448"/>
    </source>
</evidence>
<dbReference type="RefSeq" id="WP_152150784.1">
    <property type="nucleotide sequence ID" value="NZ_WEIO01000004.1"/>
</dbReference>
<keyword evidence="5 8" id="KW-0812">Transmembrane</keyword>
<evidence type="ECO:0000256" key="2">
    <source>
        <dbReference type="ARBA" id="ARBA00007998"/>
    </source>
</evidence>
<dbReference type="AlphaFoldDB" id="A0A6I1FFP0"/>
<accession>A0A6I1FFP0</accession>
<dbReference type="EMBL" id="WEIO01000004">
    <property type="protein sequence ID" value="KAB7706984.1"/>
    <property type="molecule type" value="Genomic_DNA"/>
</dbReference>
<feature type="transmembrane region" description="Helical" evidence="8">
    <location>
        <begin position="304"/>
        <end position="321"/>
    </location>
</feature>
<dbReference type="PANTHER" id="PTHR34975">
    <property type="entry name" value="SPORE GERMINATION PROTEIN A2"/>
    <property type="match status" value="1"/>
</dbReference>
<comment type="subcellular location">
    <subcellularLocation>
        <location evidence="1">Membrane</location>
        <topology evidence="1">Multi-pass membrane protein</topology>
    </subcellularLocation>
</comment>
<dbReference type="Gene3D" id="1.20.1740.10">
    <property type="entry name" value="Amino acid/polyamine transporter I"/>
    <property type="match status" value="1"/>
</dbReference>
<dbReference type="InterPro" id="IPR004761">
    <property type="entry name" value="Spore_GerAB"/>
</dbReference>
<reference evidence="9 10" key="1">
    <citation type="submission" date="2019-10" db="EMBL/GenBank/DDBJ databases">
        <title>Bacillus aerolatum sp. nov., isolated from bioaerosol of sport playgrounds.</title>
        <authorList>
            <person name="Chen P."/>
            <person name="Zhang G."/>
        </authorList>
    </citation>
    <scope>NUCLEOTIDE SEQUENCE [LARGE SCALE GENOMIC DNA]</scope>
    <source>
        <strain evidence="9 10">CX253</strain>
    </source>
</reference>
<gene>
    <name evidence="9" type="ORF">F9802_08135</name>
</gene>
<feature type="transmembrane region" description="Helical" evidence="8">
    <location>
        <begin position="273"/>
        <end position="292"/>
    </location>
</feature>
<feature type="transmembrane region" description="Helical" evidence="8">
    <location>
        <begin position="221"/>
        <end position="241"/>
    </location>
</feature>
<feature type="transmembrane region" description="Helical" evidence="8">
    <location>
        <begin position="144"/>
        <end position="166"/>
    </location>
</feature>
<feature type="transmembrane region" description="Helical" evidence="8">
    <location>
        <begin position="44"/>
        <end position="63"/>
    </location>
</feature>
<evidence type="ECO:0000256" key="6">
    <source>
        <dbReference type="ARBA" id="ARBA00022989"/>
    </source>
</evidence>
<feature type="transmembrane region" description="Helical" evidence="8">
    <location>
        <begin position="12"/>
        <end position="32"/>
    </location>
</feature>
<feature type="transmembrane region" description="Helical" evidence="8">
    <location>
        <begin position="84"/>
        <end position="109"/>
    </location>
</feature>
<dbReference type="GO" id="GO:0009847">
    <property type="term" value="P:spore germination"/>
    <property type="evidence" value="ECO:0007669"/>
    <property type="project" value="InterPro"/>
</dbReference>
<keyword evidence="6 8" id="KW-1133">Transmembrane helix</keyword>